<dbReference type="RefSeq" id="WP_131760157.1">
    <property type="nucleotide sequence ID" value="NZ_CAACUY010000104.1"/>
</dbReference>
<proteinExistence type="predicted"/>
<keyword evidence="2" id="KW-1133">Transmembrane helix</keyword>
<reference evidence="4" key="1">
    <citation type="journal article" date="2019" name="Int. J. Syst. Evol. Microbiol.">
        <title>The Global Catalogue of Microorganisms (GCM) 10K type strain sequencing project: providing services to taxonomists for standard genome sequencing and annotation.</title>
        <authorList>
            <consortium name="The Broad Institute Genomics Platform"/>
            <consortium name="The Broad Institute Genome Sequencing Center for Infectious Disease"/>
            <person name="Wu L."/>
            <person name="Ma J."/>
        </authorList>
    </citation>
    <scope>NUCLEOTIDE SEQUENCE [LARGE SCALE GENOMIC DNA]</scope>
    <source>
        <strain evidence="4">JCM 9371</strain>
    </source>
</reference>
<feature type="compositionally biased region" description="Pro residues" evidence="1">
    <location>
        <begin position="1"/>
        <end position="23"/>
    </location>
</feature>
<feature type="region of interest" description="Disordered" evidence="1">
    <location>
        <begin position="1"/>
        <end position="25"/>
    </location>
</feature>
<evidence type="ECO:0000256" key="1">
    <source>
        <dbReference type="SAM" id="MobiDB-lite"/>
    </source>
</evidence>
<name>A0ABW2XK68_9ACTN</name>
<evidence type="ECO:0000313" key="4">
    <source>
        <dbReference type="Proteomes" id="UP001597063"/>
    </source>
</evidence>
<protein>
    <recommendedName>
        <fullName evidence="5">DUF3558 domain-containing protein</fullName>
    </recommendedName>
</protein>
<evidence type="ECO:0000256" key="2">
    <source>
        <dbReference type="SAM" id="Phobius"/>
    </source>
</evidence>
<sequence>MAPGWSPPTAVPPSPAPAAPPPPRWRRRRGWAAGLAAAVAVAVAAAIAVAAYLYRSSRMDEGVYTVAPDACSLVDPEGLQDLVPGGTLDTTRISRAPDATRCAWKGPQAVGAPWLAVEVVRVEAKGPGAAAAAAHRRIAGTVRLTPSRLGYPNTLAAQPGLGDEAFVEGRISAVYDEDVPVYDYTVRFRRANLVATVTCLPPLGDVASRDQRRRTAVLQAAALVAARLPAWT</sequence>
<evidence type="ECO:0000313" key="3">
    <source>
        <dbReference type="EMBL" id="MFD0684810.1"/>
    </source>
</evidence>
<keyword evidence="4" id="KW-1185">Reference proteome</keyword>
<keyword evidence="2" id="KW-0812">Transmembrane</keyword>
<comment type="caution">
    <text evidence="3">The sequence shown here is derived from an EMBL/GenBank/DDBJ whole genome shotgun (WGS) entry which is preliminary data.</text>
</comment>
<evidence type="ECO:0008006" key="5">
    <source>
        <dbReference type="Google" id="ProtNLM"/>
    </source>
</evidence>
<gene>
    <name evidence="3" type="ORF">ACFQZM_09900</name>
</gene>
<feature type="transmembrane region" description="Helical" evidence="2">
    <location>
        <begin position="31"/>
        <end position="54"/>
    </location>
</feature>
<accession>A0ABW2XK68</accession>
<keyword evidence="2" id="KW-0472">Membrane</keyword>
<organism evidence="3 4">
    <name type="scientific">Actinomadura fibrosa</name>
    <dbReference type="NCBI Taxonomy" id="111802"/>
    <lineage>
        <taxon>Bacteria</taxon>
        <taxon>Bacillati</taxon>
        <taxon>Actinomycetota</taxon>
        <taxon>Actinomycetes</taxon>
        <taxon>Streptosporangiales</taxon>
        <taxon>Thermomonosporaceae</taxon>
        <taxon>Actinomadura</taxon>
    </lineage>
</organism>
<dbReference type="EMBL" id="JBHTGP010000004">
    <property type="protein sequence ID" value="MFD0684810.1"/>
    <property type="molecule type" value="Genomic_DNA"/>
</dbReference>
<dbReference type="Proteomes" id="UP001597063">
    <property type="component" value="Unassembled WGS sequence"/>
</dbReference>